<organism evidence="2 3">
    <name type="scientific">Eiseniibacteriota bacterium</name>
    <dbReference type="NCBI Taxonomy" id="2212470"/>
    <lineage>
        <taxon>Bacteria</taxon>
        <taxon>Candidatus Eiseniibacteriota</taxon>
    </lineage>
</organism>
<evidence type="ECO:0000313" key="2">
    <source>
        <dbReference type="EMBL" id="MCA9758587.1"/>
    </source>
</evidence>
<feature type="region of interest" description="Disordered" evidence="1">
    <location>
        <begin position="428"/>
        <end position="456"/>
    </location>
</feature>
<feature type="non-terminal residue" evidence="2">
    <location>
        <position position="1"/>
    </location>
</feature>
<accession>A0A956SFC6</accession>
<evidence type="ECO:0000313" key="3">
    <source>
        <dbReference type="Proteomes" id="UP000739538"/>
    </source>
</evidence>
<protein>
    <submittedName>
        <fullName evidence="2">Uncharacterized protein</fullName>
    </submittedName>
</protein>
<name>A0A956SFC6_UNCEI</name>
<gene>
    <name evidence="2" type="ORF">KDA27_22515</name>
</gene>
<comment type="caution">
    <text evidence="2">The sequence shown here is derived from an EMBL/GenBank/DDBJ whole genome shotgun (WGS) entry which is preliminary data.</text>
</comment>
<sequence length="456" mass="50116">SLLGGASLTDLLAHRAVRRNLGATRDGAAVIESLTGDVPQFFFQGDRTGLFPLESLYLKLAAFGDLIDGVLRLTTDASRPHLAVSPHRVRGTLRGRDTHLPSRWGLALCVTDALSTAPLEKIGDHDFPKEPPVWLIPEPRVGAFLPVPMTRAQTVSLQMRLDARTVDLQGVAETARAHLSGTLQSEIYTQTDHGRHDRVVVSLIGPASGHRIRFTGRRTETFGGGFAFSGISGDLRPEDAAALRTPGALSGVAAEVTLVHQFGSPSDLLALGLLYFRLLFWNDRQDGARLSRDLLQRIAMRLTGRDRGETQSRGAFEWPELEEILDEEKVAFGPNTLLHRAEDRETHETLPLSLWSEVWLVGLRMASFVPGWSFAAGVDGYETKDPGAPLRRARDAVRGLADQARASLIGSSGRNRYVLETVQDFLDDLTEAMSPSPQEEPGPDETTLVFERRKRR</sequence>
<dbReference type="AlphaFoldDB" id="A0A956SFC6"/>
<evidence type="ECO:0000256" key="1">
    <source>
        <dbReference type="SAM" id="MobiDB-lite"/>
    </source>
</evidence>
<dbReference type="EMBL" id="JAGQHS010000189">
    <property type="protein sequence ID" value="MCA9758587.1"/>
    <property type="molecule type" value="Genomic_DNA"/>
</dbReference>
<dbReference type="Proteomes" id="UP000739538">
    <property type="component" value="Unassembled WGS sequence"/>
</dbReference>
<reference evidence="2" key="1">
    <citation type="submission" date="2020-04" db="EMBL/GenBank/DDBJ databases">
        <authorList>
            <person name="Zhang T."/>
        </authorList>
    </citation>
    <scope>NUCLEOTIDE SEQUENCE</scope>
    <source>
        <strain evidence="2">HKST-UBA02</strain>
    </source>
</reference>
<proteinExistence type="predicted"/>
<reference evidence="2" key="2">
    <citation type="journal article" date="2021" name="Microbiome">
        <title>Successional dynamics and alternative stable states in a saline activated sludge microbial community over 9 years.</title>
        <authorList>
            <person name="Wang Y."/>
            <person name="Ye J."/>
            <person name="Ju F."/>
            <person name="Liu L."/>
            <person name="Boyd J.A."/>
            <person name="Deng Y."/>
            <person name="Parks D.H."/>
            <person name="Jiang X."/>
            <person name="Yin X."/>
            <person name="Woodcroft B.J."/>
            <person name="Tyson G.W."/>
            <person name="Hugenholtz P."/>
            <person name="Polz M.F."/>
            <person name="Zhang T."/>
        </authorList>
    </citation>
    <scope>NUCLEOTIDE SEQUENCE</scope>
    <source>
        <strain evidence="2">HKST-UBA02</strain>
    </source>
</reference>